<protein>
    <recommendedName>
        <fullName evidence="3">F-box domain-containing protein</fullName>
    </recommendedName>
</protein>
<name>A0ABR3TA29_9PEZI</name>
<dbReference type="Proteomes" id="UP001521184">
    <property type="component" value="Unassembled WGS sequence"/>
</dbReference>
<keyword evidence="2" id="KW-1185">Reference proteome</keyword>
<organism evidence="1 2">
    <name type="scientific">Diplodia intermedia</name>
    <dbReference type="NCBI Taxonomy" id="856260"/>
    <lineage>
        <taxon>Eukaryota</taxon>
        <taxon>Fungi</taxon>
        <taxon>Dikarya</taxon>
        <taxon>Ascomycota</taxon>
        <taxon>Pezizomycotina</taxon>
        <taxon>Dothideomycetes</taxon>
        <taxon>Dothideomycetes incertae sedis</taxon>
        <taxon>Botryosphaeriales</taxon>
        <taxon>Botryosphaeriaceae</taxon>
        <taxon>Diplodia</taxon>
    </lineage>
</organism>
<accession>A0ABR3TA29</accession>
<gene>
    <name evidence="1" type="ORF">SLS58_009900</name>
</gene>
<dbReference type="EMBL" id="JAKEKT020000104">
    <property type="protein sequence ID" value="KAL1636206.1"/>
    <property type="molecule type" value="Genomic_DNA"/>
</dbReference>
<proteinExistence type="predicted"/>
<evidence type="ECO:0000313" key="2">
    <source>
        <dbReference type="Proteomes" id="UP001521184"/>
    </source>
</evidence>
<dbReference type="Gene3D" id="1.10.10.2360">
    <property type="match status" value="1"/>
</dbReference>
<evidence type="ECO:0000313" key="1">
    <source>
        <dbReference type="EMBL" id="KAL1636206.1"/>
    </source>
</evidence>
<comment type="caution">
    <text evidence="1">The sequence shown here is derived from an EMBL/GenBank/DDBJ whole genome shotgun (WGS) entry which is preliminary data.</text>
</comment>
<sequence>MPRSPAARASLLSRFPCFYTIDSQPWVSKAASGTAGVDFVPLFREERLDSTYHHWEQYQSIVFQAPYQDDSFEELRVADYARTTPGPSEPGYKRDIGAPETKPAPTAASILSLPEELVVGITNHLQLKDLRAFRLAYHKLAQASSYAIAQHMPLDKHIRLTETGLRSFLPVTRNREVARRISTIRVDGRFLVADTHGCSGLEHECRAYPGLADCPVRIERDVVDGCSEMHVRLLAEMFRNLQKLRRIELRGFPVGVADGDGDGGQSFRAWCPMSSWPFRSVVAALRAGGTHVPELVVRELMSSEGVKAVLEPPPTEACPPSCELDAMPWLKSLDIG</sequence>
<evidence type="ECO:0008006" key="3">
    <source>
        <dbReference type="Google" id="ProtNLM"/>
    </source>
</evidence>
<reference evidence="1 2" key="1">
    <citation type="journal article" date="2023" name="Plant Dis.">
        <title>First Report of Diplodia intermedia Causing Canker and Dieback Diseases on Apple Trees in Canada.</title>
        <authorList>
            <person name="Ellouze W."/>
            <person name="Ilyukhin E."/>
            <person name="Sulman M."/>
            <person name="Ali S."/>
        </authorList>
    </citation>
    <scope>NUCLEOTIDE SEQUENCE [LARGE SCALE GENOMIC DNA]</scope>
    <source>
        <strain evidence="1 2">M45-28</strain>
    </source>
</reference>